<dbReference type="InterPro" id="IPR000888">
    <property type="entry name" value="RmlC-like"/>
</dbReference>
<evidence type="ECO:0000256" key="2">
    <source>
        <dbReference type="ARBA" id="ARBA00001997"/>
    </source>
</evidence>
<evidence type="ECO:0000256" key="4">
    <source>
        <dbReference type="ARBA" id="ARBA00019595"/>
    </source>
</evidence>
<evidence type="ECO:0000256" key="1">
    <source>
        <dbReference type="ARBA" id="ARBA00001298"/>
    </source>
</evidence>
<dbReference type="PANTHER" id="PTHR21047:SF2">
    <property type="entry name" value="THYMIDINE DIPHOSPHO-4-KETO-RHAMNOSE 3,5-EPIMERASE"/>
    <property type="match status" value="1"/>
</dbReference>
<dbReference type="CDD" id="cd00438">
    <property type="entry name" value="cupin_RmlC"/>
    <property type="match status" value="1"/>
</dbReference>
<dbReference type="PANTHER" id="PTHR21047">
    <property type="entry name" value="DTDP-6-DEOXY-D-GLUCOSE-3,5 EPIMERASE"/>
    <property type="match status" value="1"/>
</dbReference>
<dbReference type="EC" id="5.1.3.13" evidence="3"/>
<sequence length="179" mass="20681">MQFEETFIEGLYIIHLNKLSDNRGSFTKMLNEDFFKANRLRTDIKESYFSISHKNVIRGMHFQTPPAEHTKLVFVNTGSIQDVVVDLRKASNTFGQYFSISVSANEPKLIYLPEGFAHGFLSLEDNTIVSYMQTSVYNKSCDEGILWNSFGFDWFNVENPIISSRDLLFKPFSEFNSPF</sequence>
<name>A0ABV8Q216_9BACT</name>
<comment type="function">
    <text evidence="2">Catalyzes the epimerization of the C3' and C5'positions of dTDP-6-deoxy-D-xylo-4-hexulose, forming dTDP-6-deoxy-L-lyxo-4-hexulose.</text>
</comment>
<dbReference type="Gene3D" id="2.60.120.10">
    <property type="entry name" value="Jelly Rolls"/>
    <property type="match status" value="1"/>
</dbReference>
<comment type="catalytic activity">
    <reaction evidence="1">
        <text>dTDP-4-dehydro-6-deoxy-alpha-D-glucose = dTDP-4-dehydro-beta-L-rhamnose</text>
        <dbReference type="Rhea" id="RHEA:16969"/>
        <dbReference type="ChEBI" id="CHEBI:57649"/>
        <dbReference type="ChEBI" id="CHEBI:62830"/>
        <dbReference type="EC" id="5.1.3.13"/>
    </reaction>
</comment>
<dbReference type="Proteomes" id="UP001595906">
    <property type="component" value="Unassembled WGS sequence"/>
</dbReference>
<organism evidence="8 9">
    <name type="scientific">Parasediminibacterium paludis</name>
    <dbReference type="NCBI Taxonomy" id="908966"/>
    <lineage>
        <taxon>Bacteria</taxon>
        <taxon>Pseudomonadati</taxon>
        <taxon>Bacteroidota</taxon>
        <taxon>Chitinophagia</taxon>
        <taxon>Chitinophagales</taxon>
        <taxon>Chitinophagaceae</taxon>
        <taxon>Parasediminibacterium</taxon>
    </lineage>
</organism>
<keyword evidence="9" id="KW-1185">Reference proteome</keyword>
<dbReference type="Pfam" id="PF00908">
    <property type="entry name" value="dTDP_sugar_isom"/>
    <property type="match status" value="1"/>
</dbReference>
<accession>A0ABV8Q216</accession>
<evidence type="ECO:0000256" key="5">
    <source>
        <dbReference type="ARBA" id="ARBA00029758"/>
    </source>
</evidence>
<comment type="caution">
    <text evidence="8">The sequence shown here is derived from an EMBL/GenBank/DDBJ whole genome shotgun (WGS) entry which is preliminary data.</text>
</comment>
<evidence type="ECO:0000313" key="8">
    <source>
        <dbReference type="EMBL" id="MFC4233170.1"/>
    </source>
</evidence>
<dbReference type="InterPro" id="IPR011051">
    <property type="entry name" value="RmlC_Cupin_sf"/>
</dbReference>
<dbReference type="RefSeq" id="WP_379015341.1">
    <property type="nucleotide sequence ID" value="NZ_JBHSDC010000029.1"/>
</dbReference>
<dbReference type="InterPro" id="IPR014710">
    <property type="entry name" value="RmlC-like_jellyroll"/>
</dbReference>
<evidence type="ECO:0000256" key="7">
    <source>
        <dbReference type="ARBA" id="ARBA00033311"/>
    </source>
</evidence>
<evidence type="ECO:0000256" key="6">
    <source>
        <dbReference type="ARBA" id="ARBA00031424"/>
    </source>
</evidence>
<evidence type="ECO:0000256" key="3">
    <source>
        <dbReference type="ARBA" id="ARBA00012098"/>
    </source>
</evidence>
<dbReference type="EMBL" id="JBHSDC010000029">
    <property type="protein sequence ID" value="MFC4233170.1"/>
    <property type="molecule type" value="Genomic_DNA"/>
</dbReference>
<dbReference type="SUPFAM" id="SSF51182">
    <property type="entry name" value="RmlC-like cupins"/>
    <property type="match status" value="1"/>
</dbReference>
<evidence type="ECO:0000313" key="9">
    <source>
        <dbReference type="Proteomes" id="UP001595906"/>
    </source>
</evidence>
<reference evidence="9" key="1">
    <citation type="journal article" date="2019" name="Int. J. Syst. Evol. Microbiol.">
        <title>The Global Catalogue of Microorganisms (GCM) 10K type strain sequencing project: providing services to taxonomists for standard genome sequencing and annotation.</title>
        <authorList>
            <consortium name="The Broad Institute Genomics Platform"/>
            <consortium name="The Broad Institute Genome Sequencing Center for Infectious Disease"/>
            <person name="Wu L."/>
            <person name="Ma J."/>
        </authorList>
    </citation>
    <scope>NUCLEOTIDE SEQUENCE [LARGE SCALE GENOMIC DNA]</scope>
    <source>
        <strain evidence="9">CECT 8010</strain>
    </source>
</reference>
<gene>
    <name evidence="8" type="ORF">ACFOW1_14815</name>
</gene>
<proteinExistence type="predicted"/>
<protein>
    <recommendedName>
        <fullName evidence="4">dTDP-4-dehydrorhamnose 3,5-epimerase</fullName>
        <ecNumber evidence="3">5.1.3.13</ecNumber>
    </recommendedName>
    <alternativeName>
        <fullName evidence="6">Thymidine diphospho-4-keto-rhamnose 3,5-epimerase</fullName>
    </alternativeName>
    <alternativeName>
        <fullName evidence="5">dTDP-4-keto-6-deoxyglucose 3,5-epimerase</fullName>
    </alternativeName>
    <alternativeName>
        <fullName evidence="7">dTDP-6-deoxy-D-xylo-4-hexulose 3,5-epimerase</fullName>
    </alternativeName>
</protein>